<feature type="region of interest" description="Disordered" evidence="1">
    <location>
        <begin position="335"/>
        <end position="355"/>
    </location>
</feature>
<dbReference type="GO" id="GO:0016020">
    <property type="term" value="C:membrane"/>
    <property type="evidence" value="ECO:0007669"/>
    <property type="project" value="GOC"/>
</dbReference>
<dbReference type="EMBL" id="BMAR01000013">
    <property type="protein sequence ID" value="GFR46224.1"/>
    <property type="molecule type" value="Genomic_DNA"/>
</dbReference>
<dbReference type="InterPro" id="IPR004463">
    <property type="entry name" value="UDP-acyl_GlcNac_deAcase"/>
</dbReference>
<dbReference type="InterPro" id="IPR015870">
    <property type="entry name" value="UDP-acyl_N-AcGlcN_deAcase_N"/>
</dbReference>
<name>A0AAD3DS88_9CHLO</name>
<reference evidence="2 3" key="1">
    <citation type="journal article" date="2021" name="Sci. Rep.">
        <title>Genome sequencing of the multicellular alga Astrephomene provides insights into convergent evolution of germ-soma differentiation.</title>
        <authorList>
            <person name="Yamashita S."/>
            <person name="Yamamoto K."/>
            <person name="Matsuzaki R."/>
            <person name="Suzuki S."/>
            <person name="Yamaguchi H."/>
            <person name="Hirooka S."/>
            <person name="Minakuchi Y."/>
            <person name="Miyagishima S."/>
            <person name="Kawachi M."/>
            <person name="Toyoda A."/>
            <person name="Nozaki H."/>
        </authorList>
    </citation>
    <scope>NUCLEOTIDE SEQUENCE [LARGE SCALE GENOMIC DNA]</scope>
    <source>
        <strain evidence="2 3">NIES-4017</strain>
    </source>
</reference>
<dbReference type="Gene3D" id="3.30.230.20">
    <property type="entry name" value="lpxc deacetylase, domain 1"/>
    <property type="match status" value="2"/>
</dbReference>
<sequence>MAQHLLRRPVRGLQASTSLQCPAQTIRIHRPCIIGKLRTLPVLCPSKLALPVYQPRHARVVPNVAYEEDADTTVDEEFTDPLGRKRSRLEIDTSPEVIEGQDAVELPMPCEYQQTLWSSFCLGGIGLHSGEYAVVRVRPAFAGEGRYFVRVEDGTNAHLANAAISLDPPLDGTSDLSPEEQAEQADPEYRQELVMRYMEFVDAQETERFPGSFLDYLERQSCTDIVERLKTEGPPRFQFSAPEAPAPRRDEEEGPLLALAANLYDPNPVTTSLANDYFQVFGAETLLSALEACGVDNARIEIEGGAEVPILDGSAEGWVAHIVVAGLRYAPSRPDLQVPGPVKSSRQADAEAGEG</sequence>
<evidence type="ECO:0000313" key="2">
    <source>
        <dbReference type="EMBL" id="GFR46224.1"/>
    </source>
</evidence>
<dbReference type="PANTHER" id="PTHR33694:SF1">
    <property type="entry name" value="UDP-3-O-ACYL-N-ACETYLGLUCOSAMINE DEACETYLASE 1, MITOCHONDRIAL-RELATED"/>
    <property type="match status" value="1"/>
</dbReference>
<evidence type="ECO:0000256" key="1">
    <source>
        <dbReference type="SAM" id="MobiDB-lite"/>
    </source>
</evidence>
<dbReference type="GO" id="GO:0103117">
    <property type="term" value="F:UDP-3-O-acyl-N-acetylglucosamine deacetylase activity"/>
    <property type="evidence" value="ECO:0007669"/>
    <property type="project" value="InterPro"/>
</dbReference>
<dbReference type="SUPFAM" id="SSF54211">
    <property type="entry name" value="Ribosomal protein S5 domain 2-like"/>
    <property type="match status" value="2"/>
</dbReference>
<dbReference type="InterPro" id="IPR020568">
    <property type="entry name" value="Ribosomal_Su5_D2-typ_SF"/>
</dbReference>
<protein>
    <submittedName>
        <fullName evidence="2">Uncharacterized protein</fullName>
    </submittedName>
</protein>
<dbReference type="Proteomes" id="UP001054857">
    <property type="component" value="Unassembled WGS sequence"/>
</dbReference>
<gene>
    <name evidence="2" type="ORF">Agub_g7768</name>
</gene>
<dbReference type="GO" id="GO:0009245">
    <property type="term" value="P:lipid A biosynthetic process"/>
    <property type="evidence" value="ECO:0007669"/>
    <property type="project" value="InterPro"/>
</dbReference>
<evidence type="ECO:0000313" key="3">
    <source>
        <dbReference type="Proteomes" id="UP001054857"/>
    </source>
</evidence>
<proteinExistence type="predicted"/>
<feature type="region of interest" description="Disordered" evidence="1">
    <location>
        <begin position="165"/>
        <end position="186"/>
    </location>
</feature>
<dbReference type="PANTHER" id="PTHR33694">
    <property type="entry name" value="UDP-3-O-ACYL-N-ACETYLGLUCOSAMINE DEACETYLASE 1, MITOCHONDRIAL-RELATED"/>
    <property type="match status" value="1"/>
</dbReference>
<feature type="compositionally biased region" description="Acidic residues" evidence="1">
    <location>
        <begin position="177"/>
        <end position="186"/>
    </location>
</feature>
<keyword evidence="3" id="KW-1185">Reference proteome</keyword>
<comment type="caution">
    <text evidence="2">The sequence shown here is derived from an EMBL/GenBank/DDBJ whole genome shotgun (WGS) entry which is preliminary data.</text>
</comment>
<organism evidence="2 3">
    <name type="scientific">Astrephomene gubernaculifera</name>
    <dbReference type="NCBI Taxonomy" id="47775"/>
    <lineage>
        <taxon>Eukaryota</taxon>
        <taxon>Viridiplantae</taxon>
        <taxon>Chlorophyta</taxon>
        <taxon>core chlorophytes</taxon>
        <taxon>Chlorophyceae</taxon>
        <taxon>CS clade</taxon>
        <taxon>Chlamydomonadales</taxon>
        <taxon>Astrephomenaceae</taxon>
        <taxon>Astrephomene</taxon>
    </lineage>
</organism>
<feature type="non-terminal residue" evidence="2">
    <location>
        <position position="355"/>
    </location>
</feature>
<accession>A0AAD3DS88</accession>
<dbReference type="AlphaFoldDB" id="A0AAD3DS88"/>
<dbReference type="Pfam" id="PF03331">
    <property type="entry name" value="LpxC"/>
    <property type="match status" value="2"/>
</dbReference>